<proteinExistence type="predicted"/>
<dbReference type="Proteomes" id="UP000237968">
    <property type="component" value="Unassembled WGS sequence"/>
</dbReference>
<comment type="caution">
    <text evidence="1">The sequence shown here is derived from an EMBL/GenBank/DDBJ whole genome shotgun (WGS) entry which is preliminary data.</text>
</comment>
<accession>A0A2S9YL29</accession>
<dbReference type="EMBL" id="PVNK01000005">
    <property type="protein sequence ID" value="PRQ05768.1"/>
    <property type="molecule type" value="Genomic_DNA"/>
</dbReference>
<name>A0A2S9YL29_9BACT</name>
<keyword evidence="2" id="KW-1185">Reference proteome</keyword>
<protein>
    <submittedName>
        <fullName evidence="1">Uncharacterized protein</fullName>
    </submittedName>
</protein>
<gene>
    <name evidence="1" type="ORF">ENSA5_00880</name>
</gene>
<evidence type="ECO:0000313" key="1">
    <source>
        <dbReference type="EMBL" id="PRQ05768.1"/>
    </source>
</evidence>
<dbReference type="OrthoDB" id="9255699at2"/>
<evidence type="ECO:0000313" key="2">
    <source>
        <dbReference type="Proteomes" id="UP000237968"/>
    </source>
</evidence>
<organism evidence="1 2">
    <name type="scientific">Enhygromyxa salina</name>
    <dbReference type="NCBI Taxonomy" id="215803"/>
    <lineage>
        <taxon>Bacteria</taxon>
        <taxon>Pseudomonadati</taxon>
        <taxon>Myxococcota</taxon>
        <taxon>Polyangia</taxon>
        <taxon>Nannocystales</taxon>
        <taxon>Nannocystaceae</taxon>
        <taxon>Enhygromyxa</taxon>
    </lineage>
</organism>
<dbReference type="AlphaFoldDB" id="A0A2S9YL29"/>
<reference evidence="1 2" key="1">
    <citation type="submission" date="2018-03" db="EMBL/GenBank/DDBJ databases">
        <title>Draft Genome Sequences of the Obligatory Marine Myxobacteria Enhygromyxa salina SWB005.</title>
        <authorList>
            <person name="Poehlein A."/>
            <person name="Moghaddam J.A."/>
            <person name="Harms H."/>
            <person name="Alanjari M."/>
            <person name="Koenig G.M."/>
            <person name="Daniel R."/>
            <person name="Schaeberle T.F."/>
        </authorList>
    </citation>
    <scope>NUCLEOTIDE SEQUENCE [LARGE SCALE GENOMIC DNA]</scope>
    <source>
        <strain evidence="1 2">SWB005</strain>
    </source>
</reference>
<sequence>MSAAGCDSEPLDVDEASSVATAIGDDQSLLLRADVLVSETPEAIAGLSPVAFDSDRQVYVFDRDGDEVPDITEALEGTDPLDPASKPGPGELAPIDEETAGFPRSSCRPGFRQAGSRLCISSSVENPTEYRWAVHICRNKHSEVCSYEDLTYLYINSKLDEFYNPRSKWIGHITVDDFVLCGNKDITYDWDPDWKNFEGTCHKNEKRRFWCCHDDNG</sequence>